<feature type="region of interest" description="Disordered" evidence="2">
    <location>
        <begin position="1"/>
        <end position="175"/>
    </location>
</feature>
<proteinExistence type="predicted"/>
<name>A0ABM1ECP2_PRICU</name>
<gene>
    <name evidence="4" type="primary">LOC106810976</name>
</gene>
<evidence type="ECO:0000256" key="1">
    <source>
        <dbReference type="SAM" id="Coils"/>
    </source>
</evidence>
<dbReference type="RefSeq" id="XP_014669963.1">
    <property type="nucleotide sequence ID" value="XM_014814477.1"/>
</dbReference>
<feature type="coiled-coil region" evidence="1">
    <location>
        <begin position="263"/>
        <end position="322"/>
    </location>
</feature>
<accession>A0ABM1ECP2</accession>
<feature type="region of interest" description="Disordered" evidence="2">
    <location>
        <begin position="198"/>
        <end position="231"/>
    </location>
</feature>
<keyword evidence="1" id="KW-0175">Coiled coil</keyword>
<organism evidence="3 4">
    <name type="scientific">Priapulus caudatus</name>
    <name type="common">Priapulid worm</name>
    <dbReference type="NCBI Taxonomy" id="37621"/>
    <lineage>
        <taxon>Eukaryota</taxon>
        <taxon>Metazoa</taxon>
        <taxon>Ecdysozoa</taxon>
        <taxon>Scalidophora</taxon>
        <taxon>Priapulida</taxon>
        <taxon>Priapulimorpha</taxon>
        <taxon>Priapulimorphida</taxon>
        <taxon>Priapulidae</taxon>
        <taxon>Priapulus</taxon>
    </lineage>
</organism>
<dbReference type="GeneID" id="106810976"/>
<dbReference type="Proteomes" id="UP000695022">
    <property type="component" value="Unplaced"/>
</dbReference>
<keyword evidence="3" id="KW-1185">Reference proteome</keyword>
<reference evidence="4" key="1">
    <citation type="submission" date="2025-08" db="UniProtKB">
        <authorList>
            <consortium name="RefSeq"/>
        </authorList>
    </citation>
    <scope>IDENTIFICATION</scope>
</reference>
<feature type="compositionally biased region" description="Basic and acidic residues" evidence="2">
    <location>
        <begin position="99"/>
        <end position="159"/>
    </location>
</feature>
<sequence>MNEPQFEIYAESDDTLQGNPPTQRPRLTGVRRPETSRGRVQPRRGWPYNGVGRPWNSRPTPRRETPSGVPVANRRSQATFGLPRQVRDQDQPSVALGSQERRQSGRSREEEERDRRERNERIRLERRTRFEREEEEKRKREREEAKQIAQRQRHEEARRSWTSSQREAEEHPELEEVLTMPVRPFAWEVGAIVSPLPTTPPPSTAADIARSPVPAAPQPSTTADVAQNPIPVAPKASTATRIARSTQRLVEMRREWRKLMLRVEEEERHLAELLTIEKREQEEQRTKWEKVRREEGVWEKEKAALQKEVEELRKDKERWCAIQPVTAGEIVRQLKRQYRATGSRTSGAALDQDLLLSSSPEEMSSDEEL</sequence>
<protein>
    <submittedName>
        <fullName evidence="4">Ensconsin-like</fullName>
    </submittedName>
</protein>
<evidence type="ECO:0000313" key="3">
    <source>
        <dbReference type="Proteomes" id="UP000695022"/>
    </source>
</evidence>
<evidence type="ECO:0000256" key="2">
    <source>
        <dbReference type="SAM" id="MobiDB-lite"/>
    </source>
</evidence>
<feature type="region of interest" description="Disordered" evidence="2">
    <location>
        <begin position="341"/>
        <end position="369"/>
    </location>
</feature>
<evidence type="ECO:0000313" key="4">
    <source>
        <dbReference type="RefSeq" id="XP_014669963.1"/>
    </source>
</evidence>